<dbReference type="AlphaFoldDB" id="A0AAV9Z863"/>
<reference evidence="1 2" key="1">
    <citation type="journal article" date="2024" name="J Genomics">
        <title>Draft genome sequencing and assembly of Favolaschia claudopus CIRM-BRFM 2984 isolated from oak limbs.</title>
        <authorList>
            <person name="Navarro D."/>
            <person name="Drula E."/>
            <person name="Chaduli D."/>
            <person name="Cazenave R."/>
            <person name="Ahrendt S."/>
            <person name="Wang J."/>
            <person name="Lipzen A."/>
            <person name="Daum C."/>
            <person name="Barry K."/>
            <person name="Grigoriev I.V."/>
            <person name="Favel A."/>
            <person name="Rosso M.N."/>
            <person name="Martin F."/>
        </authorList>
    </citation>
    <scope>NUCLEOTIDE SEQUENCE [LARGE SCALE GENOMIC DNA]</scope>
    <source>
        <strain evidence="1 2">CIRM-BRFM 2984</strain>
    </source>
</reference>
<evidence type="ECO:0008006" key="3">
    <source>
        <dbReference type="Google" id="ProtNLM"/>
    </source>
</evidence>
<dbReference type="EMBL" id="JAWWNJ010000183">
    <property type="protein sequence ID" value="KAK6974554.1"/>
    <property type="molecule type" value="Genomic_DNA"/>
</dbReference>
<proteinExistence type="predicted"/>
<evidence type="ECO:0000313" key="1">
    <source>
        <dbReference type="EMBL" id="KAK6974554.1"/>
    </source>
</evidence>
<feature type="non-terminal residue" evidence="1">
    <location>
        <position position="1"/>
    </location>
</feature>
<sequence length="120" mass="13701">DVAFGTFEAVTVCGDFRRGGRLALGDEDAEVQLRPGYTFLIPSSIKRYRVTPVGKGERIYIFRQFCHAGVFRWMEKGGRKDKEFEETASLGEIAAWESLVKERGRNTIKLFSRLDEVYTV</sequence>
<accession>A0AAV9Z863</accession>
<name>A0AAV9Z863_9AGAR</name>
<protein>
    <recommendedName>
        <fullName evidence="3">Mannose-6-phosphate isomerase</fullName>
    </recommendedName>
</protein>
<gene>
    <name evidence="1" type="ORF">R3P38DRAFT_2584049</name>
</gene>
<comment type="caution">
    <text evidence="1">The sequence shown here is derived from an EMBL/GenBank/DDBJ whole genome shotgun (WGS) entry which is preliminary data.</text>
</comment>
<keyword evidence="2" id="KW-1185">Reference proteome</keyword>
<evidence type="ECO:0000313" key="2">
    <source>
        <dbReference type="Proteomes" id="UP001362999"/>
    </source>
</evidence>
<dbReference type="Proteomes" id="UP001362999">
    <property type="component" value="Unassembled WGS sequence"/>
</dbReference>
<dbReference type="Gene3D" id="3.60.130.30">
    <property type="match status" value="1"/>
</dbReference>
<organism evidence="1 2">
    <name type="scientific">Favolaschia claudopus</name>
    <dbReference type="NCBI Taxonomy" id="2862362"/>
    <lineage>
        <taxon>Eukaryota</taxon>
        <taxon>Fungi</taxon>
        <taxon>Dikarya</taxon>
        <taxon>Basidiomycota</taxon>
        <taxon>Agaricomycotina</taxon>
        <taxon>Agaricomycetes</taxon>
        <taxon>Agaricomycetidae</taxon>
        <taxon>Agaricales</taxon>
        <taxon>Marasmiineae</taxon>
        <taxon>Mycenaceae</taxon>
        <taxon>Favolaschia</taxon>
    </lineage>
</organism>